<reference evidence="1" key="2">
    <citation type="journal article" date="2015" name="Data Brief">
        <title>Shoot transcriptome of the giant reed, Arundo donax.</title>
        <authorList>
            <person name="Barrero R.A."/>
            <person name="Guerrero F.D."/>
            <person name="Moolhuijzen P."/>
            <person name="Goolsby J.A."/>
            <person name="Tidwell J."/>
            <person name="Bellgard S.E."/>
            <person name="Bellgard M.I."/>
        </authorList>
    </citation>
    <scope>NUCLEOTIDE SEQUENCE</scope>
    <source>
        <tissue evidence="1">Shoot tissue taken approximately 20 cm above the soil surface</tissue>
    </source>
</reference>
<accession>A0A0A9CP40</accession>
<protein>
    <submittedName>
        <fullName evidence="1">Uncharacterized protein</fullName>
    </submittedName>
</protein>
<organism evidence="1">
    <name type="scientific">Arundo donax</name>
    <name type="common">Giant reed</name>
    <name type="synonym">Donax arundinaceus</name>
    <dbReference type="NCBI Taxonomy" id="35708"/>
    <lineage>
        <taxon>Eukaryota</taxon>
        <taxon>Viridiplantae</taxon>
        <taxon>Streptophyta</taxon>
        <taxon>Embryophyta</taxon>
        <taxon>Tracheophyta</taxon>
        <taxon>Spermatophyta</taxon>
        <taxon>Magnoliopsida</taxon>
        <taxon>Liliopsida</taxon>
        <taxon>Poales</taxon>
        <taxon>Poaceae</taxon>
        <taxon>PACMAD clade</taxon>
        <taxon>Arundinoideae</taxon>
        <taxon>Arundineae</taxon>
        <taxon>Arundo</taxon>
    </lineage>
</organism>
<evidence type="ECO:0000313" key="1">
    <source>
        <dbReference type="EMBL" id="JAD76198.1"/>
    </source>
</evidence>
<name>A0A0A9CP40_ARUDO</name>
<reference evidence="1" key="1">
    <citation type="submission" date="2014-09" db="EMBL/GenBank/DDBJ databases">
        <authorList>
            <person name="Magalhaes I.L.F."/>
            <person name="Oliveira U."/>
            <person name="Santos F.R."/>
            <person name="Vidigal T.H.D.A."/>
            <person name="Brescovit A.D."/>
            <person name="Santos A.J."/>
        </authorList>
    </citation>
    <scope>NUCLEOTIDE SEQUENCE</scope>
    <source>
        <tissue evidence="1">Shoot tissue taken approximately 20 cm above the soil surface</tissue>
    </source>
</reference>
<dbReference type="AlphaFoldDB" id="A0A0A9CP40"/>
<proteinExistence type="predicted"/>
<dbReference type="EMBL" id="GBRH01221697">
    <property type="protein sequence ID" value="JAD76198.1"/>
    <property type="molecule type" value="Transcribed_RNA"/>
</dbReference>
<sequence>MHTIYFFVKSPSSPAGYFSTILTGSLNSLCGQTFDSLGAGLASNWSRYSLRMRNRSFGSSSP</sequence>